<reference evidence="2" key="2">
    <citation type="submission" date="2004-02" db="EMBL/GenBank/DDBJ databases">
        <authorList>
            <consortium name="Genoscope"/>
            <consortium name="Whitehead Institute Centre for Genome Research"/>
        </authorList>
    </citation>
    <scope>NUCLEOTIDE SEQUENCE</scope>
</reference>
<dbReference type="KEGG" id="tng:GSTEN00001213G001"/>
<proteinExistence type="predicted"/>
<gene>
    <name evidence="2" type="ORF">GSTENG00001213001</name>
</gene>
<organism evidence="2">
    <name type="scientific">Tetraodon nigroviridis</name>
    <name type="common">Spotted green pufferfish</name>
    <name type="synonym">Chelonodon nigroviridis</name>
    <dbReference type="NCBI Taxonomy" id="99883"/>
    <lineage>
        <taxon>Eukaryota</taxon>
        <taxon>Metazoa</taxon>
        <taxon>Chordata</taxon>
        <taxon>Craniata</taxon>
        <taxon>Vertebrata</taxon>
        <taxon>Euteleostomi</taxon>
        <taxon>Actinopterygii</taxon>
        <taxon>Neopterygii</taxon>
        <taxon>Teleostei</taxon>
        <taxon>Neoteleostei</taxon>
        <taxon>Acanthomorphata</taxon>
        <taxon>Eupercaria</taxon>
        <taxon>Tetraodontiformes</taxon>
        <taxon>Tetradontoidea</taxon>
        <taxon>Tetraodontidae</taxon>
        <taxon>Tetraodon</taxon>
    </lineage>
</organism>
<name>Q4TG92_TETNG</name>
<feature type="compositionally biased region" description="Basic and acidic residues" evidence="1">
    <location>
        <begin position="84"/>
        <end position="101"/>
    </location>
</feature>
<reference evidence="2" key="1">
    <citation type="journal article" date="2004" name="Nature">
        <title>Genome duplication in the teleost fish Tetraodon nigroviridis reveals the early vertebrate proto-karyotype.</title>
        <authorList>
            <person name="Jaillon O."/>
            <person name="Aury J.-M."/>
            <person name="Brunet F."/>
            <person name="Petit J.-L."/>
            <person name="Stange-Thomann N."/>
            <person name="Mauceli E."/>
            <person name="Bouneau L."/>
            <person name="Fischer C."/>
            <person name="Ozouf-Costaz C."/>
            <person name="Bernot A."/>
            <person name="Nicaud S."/>
            <person name="Jaffe D."/>
            <person name="Fisher S."/>
            <person name="Lutfalla G."/>
            <person name="Dossat C."/>
            <person name="Segurens B."/>
            <person name="Dasilva C."/>
            <person name="Salanoubat M."/>
            <person name="Levy M."/>
            <person name="Boudet N."/>
            <person name="Castellano S."/>
            <person name="Anthouard V."/>
            <person name="Jubin C."/>
            <person name="Castelli V."/>
            <person name="Katinka M."/>
            <person name="Vacherie B."/>
            <person name="Biemont C."/>
            <person name="Skalli Z."/>
            <person name="Cattolico L."/>
            <person name="Poulain J."/>
            <person name="De Berardinis V."/>
            <person name="Cruaud C."/>
            <person name="Duprat S."/>
            <person name="Brottier P."/>
            <person name="Coutanceau J.-P."/>
            <person name="Gouzy J."/>
            <person name="Parra G."/>
            <person name="Lardier G."/>
            <person name="Chapple C."/>
            <person name="McKernan K.J."/>
            <person name="McEwan P."/>
            <person name="Bosak S."/>
            <person name="Kellis M."/>
            <person name="Volff J.-N."/>
            <person name="Guigo R."/>
            <person name="Zody M.C."/>
            <person name="Mesirov J."/>
            <person name="Lindblad-Toh K."/>
            <person name="Birren B."/>
            <person name="Nusbaum C."/>
            <person name="Kahn D."/>
            <person name="Robinson-Rechavi M."/>
            <person name="Laudet V."/>
            <person name="Schachter V."/>
            <person name="Quetier F."/>
            <person name="Saurin W."/>
            <person name="Scarpelli C."/>
            <person name="Wincker P."/>
            <person name="Lander E.S."/>
            <person name="Weissenbach J."/>
            <person name="Roest Crollius H."/>
        </authorList>
    </citation>
    <scope>NUCLEOTIDE SEQUENCE [LARGE SCALE GENOMIC DNA]</scope>
</reference>
<feature type="non-terminal residue" evidence="2">
    <location>
        <position position="126"/>
    </location>
</feature>
<accession>Q4TG92</accession>
<evidence type="ECO:0000313" key="2">
    <source>
        <dbReference type="EMBL" id="CAF88090.1"/>
    </source>
</evidence>
<evidence type="ECO:0000256" key="1">
    <source>
        <dbReference type="SAM" id="MobiDB-lite"/>
    </source>
</evidence>
<protein>
    <submittedName>
        <fullName evidence="2">(spotted green pufferfish) hypothetical protein</fullName>
    </submittedName>
</protein>
<feature type="region of interest" description="Disordered" evidence="1">
    <location>
        <begin position="1"/>
        <end position="105"/>
    </location>
</feature>
<comment type="caution">
    <text evidence="2">The sequence shown here is derived from an EMBL/GenBank/DDBJ whole genome shotgun (WGS) entry which is preliminary data.</text>
</comment>
<dbReference type="EMBL" id="CAAE01003839">
    <property type="protein sequence ID" value="CAF88090.1"/>
    <property type="molecule type" value="Genomic_DNA"/>
</dbReference>
<feature type="compositionally biased region" description="Basic and acidic residues" evidence="1">
    <location>
        <begin position="1"/>
        <end position="10"/>
    </location>
</feature>
<dbReference type="AlphaFoldDB" id="Q4TG92"/>
<sequence length="126" mass="13600">RHRNNEDLQPERSSSGCHHHVLHSPGRTPGDPGGFLPGFPHAVDVSSIKSGSQGALPPLPMPFHPGTSVRQSDDLHGAAGGEAPTRRAAGDVRPGRADQRRPGAAVEHRHQKLLWGKIFFTCKLKF</sequence>